<evidence type="ECO:0000256" key="1">
    <source>
        <dbReference type="ARBA" id="ARBA00004953"/>
    </source>
</evidence>
<reference evidence="4 5" key="1">
    <citation type="submission" date="2013-12" db="EMBL/GenBank/DDBJ databases">
        <title>Draft genome sequence of Caloranaerobacter sp. H53214.</title>
        <authorList>
            <person name="Jiang L.J."/>
            <person name="Shao Z.Z."/>
            <person name="Long M.N."/>
        </authorList>
    </citation>
    <scope>NUCLEOTIDE SEQUENCE [LARGE SCALE GENOMIC DNA]</scope>
    <source>
        <strain evidence="4 5">H53214</strain>
    </source>
</reference>
<keyword evidence="3" id="KW-0560">Oxidoreductase</keyword>
<dbReference type="PROSITE" id="PS51014">
    <property type="entry name" value="COBK_CBIJ"/>
    <property type="match status" value="1"/>
</dbReference>
<dbReference type="AlphaFoldDB" id="A0A096CTP7"/>
<sequence>MILILSGTKDGREIAYILYKKNYPLIVTTATDYGKYLIKKCGDLEVYSKKLDYEEMLELIDERNIKLVIDATHPYAEKVSKNINRACKYKGIPCFRFQRKEIRNLSEFQNKIQRVEDYEEAAKSLANREGNILLTIGSKTLDIFVKYINVQRLFARVLPTSDVLKRCEDLGFKPSNIIAMQGPFSKEMNIEIIKKYNIDIMVTKDSGKIGGTVEKLKAAEECGISVVVIERPNIYGELVYDDINQLIKKVCEVYG</sequence>
<keyword evidence="2" id="KW-0169">Cobalamin biosynthesis</keyword>
<dbReference type="RefSeq" id="WP_035164152.1">
    <property type="nucleotide sequence ID" value="NZ_AZTB01000049.1"/>
</dbReference>
<organism evidence="4 5">
    <name type="scientific">Caloranaerobacter azorensis H53214</name>
    <dbReference type="NCBI Taxonomy" id="1156417"/>
    <lineage>
        <taxon>Bacteria</taxon>
        <taxon>Bacillati</taxon>
        <taxon>Bacillota</taxon>
        <taxon>Tissierellia</taxon>
        <taxon>Tissierellales</taxon>
        <taxon>Thermohalobacteraceae</taxon>
        <taxon>Caloranaerobacter</taxon>
    </lineage>
</organism>
<dbReference type="PANTHER" id="PTHR36925:SF1">
    <property type="entry name" value="COBALT-PRECORRIN-6A REDUCTASE"/>
    <property type="match status" value="1"/>
</dbReference>
<evidence type="ECO:0000313" key="5">
    <source>
        <dbReference type="Proteomes" id="UP000029622"/>
    </source>
</evidence>
<name>A0A096CTP7_9FIRM</name>
<evidence type="ECO:0000256" key="2">
    <source>
        <dbReference type="ARBA" id="ARBA00022573"/>
    </source>
</evidence>
<dbReference type="GO" id="GO:0009236">
    <property type="term" value="P:cobalamin biosynthetic process"/>
    <property type="evidence" value="ECO:0007669"/>
    <property type="project" value="UniProtKB-UniPathway"/>
</dbReference>
<accession>A0A096CTP7</accession>
<comment type="caution">
    <text evidence="4">The sequence shown here is derived from an EMBL/GenBank/DDBJ whole genome shotgun (WGS) entry which is preliminary data.</text>
</comment>
<dbReference type="InterPro" id="IPR003723">
    <property type="entry name" value="Precorrin-6x_reduct"/>
</dbReference>
<dbReference type="PANTHER" id="PTHR36925">
    <property type="entry name" value="COBALT-PRECORRIN-6A REDUCTASE"/>
    <property type="match status" value="1"/>
</dbReference>
<dbReference type="UniPathway" id="UPA00148"/>
<dbReference type="NCBIfam" id="NF005970">
    <property type="entry name" value="PRK08057.1-4"/>
    <property type="match status" value="1"/>
</dbReference>
<comment type="pathway">
    <text evidence="1">Cofactor biosynthesis; adenosylcobalamin biosynthesis.</text>
</comment>
<gene>
    <name evidence="4" type="ORF">Y919_09155</name>
</gene>
<proteinExistence type="predicted"/>
<protein>
    <recommendedName>
        <fullName evidence="6">Precorrin-6x reductase</fullName>
    </recommendedName>
</protein>
<evidence type="ECO:0000256" key="3">
    <source>
        <dbReference type="ARBA" id="ARBA00023002"/>
    </source>
</evidence>
<evidence type="ECO:0008006" key="6">
    <source>
        <dbReference type="Google" id="ProtNLM"/>
    </source>
</evidence>
<dbReference type="Pfam" id="PF02571">
    <property type="entry name" value="CbiJ"/>
    <property type="match status" value="1"/>
</dbReference>
<dbReference type="GO" id="GO:0016994">
    <property type="term" value="F:precorrin-6A reductase activity"/>
    <property type="evidence" value="ECO:0007669"/>
    <property type="project" value="InterPro"/>
</dbReference>
<dbReference type="Proteomes" id="UP000029622">
    <property type="component" value="Unassembled WGS sequence"/>
</dbReference>
<evidence type="ECO:0000313" key="4">
    <source>
        <dbReference type="EMBL" id="KGG79929.1"/>
    </source>
</evidence>
<dbReference type="NCBIfam" id="TIGR00715">
    <property type="entry name" value="precor6x_red"/>
    <property type="match status" value="1"/>
</dbReference>
<dbReference type="STRING" id="1156417.Y919_09155"/>
<dbReference type="EMBL" id="AZTB01000049">
    <property type="protein sequence ID" value="KGG79929.1"/>
    <property type="molecule type" value="Genomic_DNA"/>
</dbReference>